<name>A0A7J6LKX3_PEROL</name>
<dbReference type="Proteomes" id="UP000570595">
    <property type="component" value="Unassembled WGS sequence"/>
</dbReference>
<sequence>MASCPSESGSREDHTTAEVGTGPPPITHELHNSSESIHSSRPQLQVRLQDSLMTKTQENLLLRGKLGIAQLELDRKEEITRQCIEEMRRLHAENNRLLSVVQANGLDIGIAIINLAGGKHHQSTAAVAPISSPATTAASGEDCCAIPPSKPMSAEEEYFRMVVLAVKLNSTYLDNLGLFDPRDLYRRACEEKVPFHQWHKWVESQMIRGVYRPLAGSAPTSPQPPPQPPTAEGNDSIGPTLEGKRSVIRDEYLHGGAPNSSSSSSSFFGNRLQLPERVNGIFSSISRRVGRQSNHDTPKCHQRGGAPARRRAASLEITPRRGHQARSAASSIRVDDIDPTMLQNSDMLAYLTFPRYRQAYRACTVDRRAGVQQISLGKASEPILDESWMVIEEPAAQEENNAAADDDDDDDDDEDLNTAIVVARLARLTREALTLATPPSASSINTALGGILKSDGGGSLFTSGWHHSLFGLLDQLGSLRYILTGSRVPWSPLMRPYAHDGDSTVLIDDRNGTKEDSVKAIVGAILDAGEGCESVIDRIGVALGYLKDPSNSLHYASLAERLMPRISALLERAACDYGRLTLEHSEVIRQLAYLPSPLSKMDTSSPTFHTPLIIPYTVRKRLCGNISLLHYGPHRENSVRIIALDGWLVEGSVEAESIVDKLHIPATTVSAFIEVLLLDNPSAAASTDLHVSKTEWMCRLHGMGPSIQATTVALLEGRAVLIRCPLPSSMGHAIDEMYSKNSIPASSHATGLELIPMPWSHHITEVTTSGEYTSEWKIGPIPLCSGGIDTPKTTPPGEGQSDNRVDRTFTTISKPYPLSLCAVHLLSLNSTIHFGGLTGWIVYHLMLGVEKISIYSDTPLEVAPGVDEFVSDQSVEWHHLNISSEGIDIAMTACAWSMRGVADKVAFLQVGVDYLTNERGSIRSIARDLLPRIPRELSVMELPRYGYSSRTVSSRYPLENEYNPSSRLRMDSRFGSVIASPTVVIYVRTVCTTTPSIQGLCSFHVNSRPGTLYIDDVPGDVVRLNAYCHHTGQGDYHNSGDFLTDWASAKKAEFTDRLPEFREQLATYREEMVRVEAETRESTTESSSFQEGGGLKVSGNAKASMSNHQSGSTMDVEVEL</sequence>
<feature type="compositionally biased region" description="Polar residues" evidence="1">
    <location>
        <begin position="1101"/>
        <end position="1113"/>
    </location>
</feature>
<feature type="region of interest" description="Disordered" evidence="1">
    <location>
        <begin position="213"/>
        <end position="241"/>
    </location>
</feature>
<evidence type="ECO:0000313" key="3">
    <source>
        <dbReference type="Proteomes" id="UP000570595"/>
    </source>
</evidence>
<feature type="region of interest" description="Disordered" evidence="1">
    <location>
        <begin position="1"/>
        <end position="26"/>
    </location>
</feature>
<organism evidence="2 3">
    <name type="scientific">Perkinsus olseni</name>
    <name type="common">Perkinsus atlanticus</name>
    <dbReference type="NCBI Taxonomy" id="32597"/>
    <lineage>
        <taxon>Eukaryota</taxon>
        <taxon>Sar</taxon>
        <taxon>Alveolata</taxon>
        <taxon>Perkinsozoa</taxon>
        <taxon>Perkinsea</taxon>
        <taxon>Perkinsida</taxon>
        <taxon>Perkinsidae</taxon>
        <taxon>Perkinsus</taxon>
    </lineage>
</organism>
<evidence type="ECO:0000313" key="2">
    <source>
        <dbReference type="EMBL" id="KAF4659929.1"/>
    </source>
</evidence>
<proteinExistence type="predicted"/>
<feature type="region of interest" description="Disordered" evidence="1">
    <location>
        <begin position="1077"/>
        <end position="1120"/>
    </location>
</feature>
<evidence type="ECO:0000256" key="1">
    <source>
        <dbReference type="SAM" id="MobiDB-lite"/>
    </source>
</evidence>
<dbReference type="AlphaFoldDB" id="A0A7J6LKX3"/>
<gene>
    <name evidence="2" type="ORF">FOZ61_004405</name>
</gene>
<comment type="caution">
    <text evidence="2">The sequence shown here is derived from an EMBL/GenBank/DDBJ whole genome shotgun (WGS) entry which is preliminary data.</text>
</comment>
<dbReference type="EMBL" id="JABAHT010000250">
    <property type="protein sequence ID" value="KAF4659929.1"/>
    <property type="molecule type" value="Genomic_DNA"/>
</dbReference>
<feature type="region of interest" description="Disordered" evidence="1">
    <location>
        <begin position="288"/>
        <end position="311"/>
    </location>
</feature>
<reference evidence="2 3" key="1">
    <citation type="submission" date="2020-04" db="EMBL/GenBank/DDBJ databases">
        <title>Perkinsus olseni comparative genomics.</title>
        <authorList>
            <person name="Bogema D.R."/>
        </authorList>
    </citation>
    <scope>NUCLEOTIDE SEQUENCE [LARGE SCALE GENOMIC DNA]</scope>
    <source>
        <strain evidence="2">ATCC PRA-179</strain>
    </source>
</reference>
<dbReference type="OrthoDB" id="313579at2759"/>
<protein>
    <submittedName>
        <fullName evidence="2">Uncharacterized protein</fullName>
    </submittedName>
</protein>
<accession>A0A7J6LKX3</accession>